<accession>C9Y9Z9</accession>
<keyword evidence="1" id="KW-0732">Signal</keyword>
<dbReference type="EMBL" id="FN543104">
    <property type="protein sequence ID" value="CBA28910.1"/>
    <property type="molecule type" value="Genomic_DNA"/>
</dbReference>
<dbReference type="Pfam" id="PF00497">
    <property type="entry name" value="SBP_bac_3"/>
    <property type="match status" value="1"/>
</dbReference>
<dbReference type="SMART" id="SM00062">
    <property type="entry name" value="PBPb"/>
    <property type="match status" value="1"/>
</dbReference>
<sequence length="286" mass="32240">MPYCQGRPARLLCDVSPVGQRDYMIWRKVAQGLLAVWLVTCSFLAQSQCTRMVVTSDPAYPPLHWYDGETLQGASIEIAKRVLGDLKIDFEIRSVGPFPRVMALAERGEVDMVVTLKKTPERETFLLYPKTIALQNPVAAFTSKDLPLVYRDKADLIGMRGAMARGNVFGNGLDEYIKEKLNVQEVNRPDASFSLMLLGRADYFITGYYTGMALILKRGDEANFVAKEPFLVDTPNYLALTRNGKCADKLEQIDARLAILKKTGVLDEILRASFLRWKNHPVMLER</sequence>
<dbReference type="Gene3D" id="3.40.190.10">
    <property type="entry name" value="Periplasmic binding protein-like II"/>
    <property type="match status" value="2"/>
</dbReference>
<evidence type="ECO:0000256" key="1">
    <source>
        <dbReference type="ARBA" id="ARBA00022729"/>
    </source>
</evidence>
<dbReference type="InterPro" id="IPR001638">
    <property type="entry name" value="Solute-binding_3/MltF_N"/>
</dbReference>
<reference evidence="3" key="1">
    <citation type="journal article" date="2010" name="Nature">
        <title>The dynamic genome of Hydra.</title>
        <authorList>
            <person name="Chapman J.A."/>
            <person name="Kirkness E.F."/>
            <person name="Simakov O."/>
            <person name="Hampson S.E."/>
            <person name="Mitros T."/>
            <person name="Weinmaier T."/>
            <person name="Rattei T."/>
            <person name="Balasubramanian P.G."/>
            <person name="Borman J."/>
            <person name="Busam D."/>
            <person name="Disbennett K."/>
            <person name="Pfannkoch C."/>
            <person name="Sumin N."/>
            <person name="Sutton G."/>
            <person name="Viswanathan L."/>
            <person name="Walenz B."/>
            <person name="Goodstein D.M."/>
            <person name="Hellsten U."/>
            <person name="Kawashima T."/>
            <person name="Prochnik S.E."/>
            <person name="Putnam N.H."/>
            <person name="Shu S."/>
            <person name="Blumberg B."/>
            <person name="Dana C.E."/>
            <person name="Gee L."/>
            <person name="Kibler D.F."/>
            <person name="Law L."/>
            <person name="Lindgens D."/>
            <person name="Martinez D.E."/>
            <person name="Peng J."/>
            <person name="Wigge P.A."/>
            <person name="Bertulat B."/>
            <person name="Guder C."/>
            <person name="Nakamura Y."/>
            <person name="Ozbek S."/>
            <person name="Watanabe H."/>
            <person name="Khalturin K."/>
            <person name="Hemmrich G."/>
            <person name="Franke A."/>
            <person name="Augustin R."/>
            <person name="Fraune S."/>
            <person name="Hayakawa E."/>
            <person name="Hayakawa S."/>
            <person name="Hirose M."/>
            <person name="Hwang J."/>
            <person name="Ikeo K."/>
            <person name="Nishimiya-Fujisawa C."/>
            <person name="Ogura A."/>
            <person name="Takahashi T."/>
            <person name="Steinmetz P.R."/>
            <person name="Zhang X."/>
            <person name="Aufschnaiter R."/>
            <person name="Eder M.K."/>
            <person name="Gorny A.K."/>
            <person name="Salvenmoser W."/>
            <person name="Heimberg A.M."/>
            <person name="Wheeler B.M."/>
            <person name="Peterson K.J."/>
            <person name="Boettger A."/>
            <person name="Tischler P."/>
            <person name="Wolf A."/>
            <person name="Gojobori T."/>
            <person name="Remington K.A."/>
            <person name="Strausberg R.L."/>
            <person name="Venter J."/>
            <person name="Technau U."/>
            <person name="Hobmayer B."/>
            <person name="Bosch T.C."/>
            <person name="Holstein T.W."/>
            <person name="Fujisawa T."/>
            <person name="Bode H.R."/>
            <person name="David C.N."/>
            <person name="Rokhsar D.S."/>
            <person name="Steele R.E."/>
        </authorList>
    </citation>
    <scope>NUCLEOTIDE SEQUENCE</scope>
</reference>
<organism evidence="3">
    <name type="scientific">Curvibacter symbiont subsp. Hydra magnipapillata</name>
    <dbReference type="NCBI Taxonomy" id="667019"/>
    <lineage>
        <taxon>Bacteria</taxon>
        <taxon>Pseudomonadati</taxon>
        <taxon>Pseudomonadota</taxon>
        <taxon>Betaproteobacteria</taxon>
        <taxon>Burkholderiales</taxon>
        <taxon>Comamonadaceae</taxon>
        <taxon>Curvibacter</taxon>
    </lineage>
</organism>
<dbReference type="AlphaFoldDB" id="C9Y9Z9"/>
<protein>
    <recommendedName>
        <fullName evidence="2">Solute-binding protein family 3/N-terminal domain-containing protein</fullName>
    </recommendedName>
</protein>
<dbReference type="PANTHER" id="PTHR35936">
    <property type="entry name" value="MEMBRANE-BOUND LYTIC MUREIN TRANSGLYCOSYLASE F"/>
    <property type="match status" value="1"/>
</dbReference>
<proteinExistence type="predicted"/>
<feature type="domain" description="Solute-binding protein family 3/N-terminal" evidence="2">
    <location>
        <begin position="51"/>
        <end position="281"/>
    </location>
</feature>
<dbReference type="PANTHER" id="PTHR35936:SF6">
    <property type="entry name" value="AMINO ACID ABC TRANSPORTER SUBSTRATE-BINDING PAAT FAMILY PROTEIN"/>
    <property type="match status" value="1"/>
</dbReference>
<gene>
    <name evidence="3" type="ORF">Csp_A09500</name>
</gene>
<name>C9Y9Z9_CURXX</name>
<evidence type="ECO:0000259" key="2">
    <source>
        <dbReference type="SMART" id="SM00062"/>
    </source>
</evidence>
<dbReference type="SUPFAM" id="SSF53850">
    <property type="entry name" value="Periplasmic binding protein-like II"/>
    <property type="match status" value="1"/>
</dbReference>
<evidence type="ECO:0000313" key="3">
    <source>
        <dbReference type="EMBL" id="CBA28910.1"/>
    </source>
</evidence>